<evidence type="ECO:0000313" key="2">
    <source>
        <dbReference type="EMBL" id="CAL5220711.1"/>
    </source>
</evidence>
<reference evidence="2 3" key="1">
    <citation type="submission" date="2024-06" db="EMBL/GenBank/DDBJ databases">
        <authorList>
            <person name="Kraege A."/>
            <person name="Thomma B."/>
        </authorList>
    </citation>
    <scope>NUCLEOTIDE SEQUENCE [LARGE SCALE GENOMIC DNA]</scope>
</reference>
<evidence type="ECO:0000256" key="1">
    <source>
        <dbReference type="SAM" id="MobiDB-lite"/>
    </source>
</evidence>
<comment type="caution">
    <text evidence="2">The sequence shown here is derived from an EMBL/GenBank/DDBJ whole genome shotgun (WGS) entry which is preliminary data.</text>
</comment>
<name>A0ABP1FL69_9CHLO</name>
<feature type="compositionally biased region" description="Low complexity" evidence="1">
    <location>
        <begin position="99"/>
        <end position="115"/>
    </location>
</feature>
<protein>
    <submittedName>
        <fullName evidence="2">G2767 protein</fullName>
    </submittedName>
</protein>
<organism evidence="2 3">
    <name type="scientific">Coccomyxa viridis</name>
    <dbReference type="NCBI Taxonomy" id="1274662"/>
    <lineage>
        <taxon>Eukaryota</taxon>
        <taxon>Viridiplantae</taxon>
        <taxon>Chlorophyta</taxon>
        <taxon>core chlorophytes</taxon>
        <taxon>Trebouxiophyceae</taxon>
        <taxon>Trebouxiophyceae incertae sedis</taxon>
        <taxon>Coccomyxaceae</taxon>
        <taxon>Coccomyxa</taxon>
    </lineage>
</organism>
<gene>
    <name evidence="2" type="primary">g2767</name>
    <name evidence="2" type="ORF">VP750_LOCUS2370</name>
</gene>
<keyword evidence="3" id="KW-1185">Reference proteome</keyword>
<proteinExistence type="predicted"/>
<evidence type="ECO:0000313" key="3">
    <source>
        <dbReference type="Proteomes" id="UP001497392"/>
    </source>
</evidence>
<dbReference type="EMBL" id="CAXHTA020000004">
    <property type="protein sequence ID" value="CAL5220711.1"/>
    <property type="molecule type" value="Genomic_DNA"/>
</dbReference>
<dbReference type="Proteomes" id="UP001497392">
    <property type="component" value="Unassembled WGS sequence"/>
</dbReference>
<sequence>MLYNYSPSSPLTFAGLKACSRSSKRQKLPEHPQPIQGQLTASTAVAQHSQPGQHLDFLDELLGDEEQACNNAVEVAIGEGQLPCQACPAVSSPVGPSLQPADAAADSSQPDASARARQDPASAVGTPTDALPIDPEAATLPSTLIVSPVSKDNPWAKDVFEVFKQQDLDFSQASLALILKDMPSAQRTALLSHSRFSLESITKRWSSSKAFTDELDSYQAFRETALKLEEVEHAYKVHHVEDMRKFFRQLLVKNAEAFDPEARVLRDAAGMRFYNGFNTGGTLESMQVCARGYSISETSSFQAPLGRSQHCSRRSLCSRTACQPSGQHS</sequence>
<accession>A0ABP1FL69</accession>
<feature type="region of interest" description="Disordered" evidence="1">
    <location>
        <begin position="89"/>
        <end position="135"/>
    </location>
</feature>